<sequence>MASHRQDTSLRMGLRFDPFLLWLQQDVLRPHQLKEMLDQARQQQVAYLSCASHFAPLLRQLHEHDPDLFTHLPLQLRYLSTDLPASDSASLAEASFHPDTLPVTAVVSPALQTLPITPELPRDIAWIQPLTSVDAVLHPAAQGGLYTLAAISTMSSEQQARYSQQLNRLGERCHALQQSLTVLVNGLNHDSLPSLFSPYIDQVELDEHAAFDLLEKGFAEQLKQCRYMLNEVAYCRPSRPEQQALEPLIMYF</sequence>
<evidence type="ECO:0000313" key="1">
    <source>
        <dbReference type="EMBL" id="PPC79306.1"/>
    </source>
</evidence>
<dbReference type="Proteomes" id="UP000238196">
    <property type="component" value="Unassembled WGS sequence"/>
</dbReference>
<evidence type="ECO:0000313" key="2">
    <source>
        <dbReference type="Proteomes" id="UP000238196"/>
    </source>
</evidence>
<comment type="caution">
    <text evidence="1">The sequence shown here is derived from an EMBL/GenBank/DDBJ whole genome shotgun (WGS) entry which is preliminary data.</text>
</comment>
<gene>
    <name evidence="1" type="ORF">C4K68_00960</name>
</gene>
<name>A0A2S5KYG0_9PROT</name>
<organism evidence="1 2">
    <name type="scientific">Proteobacteria bacterium 228</name>
    <dbReference type="NCBI Taxonomy" id="2083153"/>
    <lineage>
        <taxon>Bacteria</taxon>
        <taxon>Pseudomonadati</taxon>
        <taxon>Pseudomonadota</taxon>
    </lineage>
</organism>
<proteinExistence type="predicted"/>
<dbReference type="AlphaFoldDB" id="A0A2S5KYG0"/>
<protein>
    <submittedName>
        <fullName evidence="1">Uncharacterized protein</fullName>
    </submittedName>
</protein>
<dbReference type="EMBL" id="PRLP01000003">
    <property type="protein sequence ID" value="PPC79306.1"/>
    <property type="molecule type" value="Genomic_DNA"/>
</dbReference>
<reference evidence="1 2" key="1">
    <citation type="submission" date="2018-02" db="EMBL/GenBank/DDBJ databases">
        <title>novel marine gammaproteobacteria from coastal saline agro ecosystem.</title>
        <authorList>
            <person name="Krishnan R."/>
            <person name="Ramesh Kumar N."/>
        </authorList>
    </citation>
    <scope>NUCLEOTIDE SEQUENCE [LARGE SCALE GENOMIC DNA]</scope>
    <source>
        <strain evidence="1 2">228</strain>
    </source>
</reference>
<accession>A0A2S5KYG0</accession>